<organism evidence="1 2">
    <name type="scientific">Protopolystoma xenopodis</name>
    <dbReference type="NCBI Taxonomy" id="117903"/>
    <lineage>
        <taxon>Eukaryota</taxon>
        <taxon>Metazoa</taxon>
        <taxon>Spiralia</taxon>
        <taxon>Lophotrochozoa</taxon>
        <taxon>Platyhelminthes</taxon>
        <taxon>Monogenea</taxon>
        <taxon>Polyopisthocotylea</taxon>
        <taxon>Polystomatidea</taxon>
        <taxon>Polystomatidae</taxon>
        <taxon>Protopolystoma</taxon>
    </lineage>
</organism>
<dbReference type="Proteomes" id="UP000784294">
    <property type="component" value="Unassembled WGS sequence"/>
</dbReference>
<reference evidence="1" key="1">
    <citation type="submission" date="2018-11" db="EMBL/GenBank/DDBJ databases">
        <authorList>
            <consortium name="Pathogen Informatics"/>
        </authorList>
    </citation>
    <scope>NUCLEOTIDE SEQUENCE</scope>
</reference>
<gene>
    <name evidence="1" type="ORF">PXEA_LOCUS28693</name>
</gene>
<evidence type="ECO:0000313" key="1">
    <source>
        <dbReference type="EMBL" id="VEL35253.1"/>
    </source>
</evidence>
<proteinExistence type="predicted"/>
<keyword evidence="2" id="KW-1185">Reference proteome</keyword>
<protein>
    <submittedName>
        <fullName evidence="1">Uncharacterized protein</fullName>
    </submittedName>
</protein>
<evidence type="ECO:0000313" key="2">
    <source>
        <dbReference type="Proteomes" id="UP000784294"/>
    </source>
</evidence>
<sequence>MYYELQGFDGDIFKPNAQNVLVFAFPKTASRHCSGSGENGLSLRSPCYSTVNQADNKFLAFVFSRARRRNRPTLASP</sequence>
<dbReference type="AlphaFoldDB" id="A0A3S5B3D1"/>
<name>A0A3S5B3D1_9PLAT</name>
<accession>A0A3S5B3D1</accession>
<dbReference type="EMBL" id="CAAALY010249405">
    <property type="protein sequence ID" value="VEL35253.1"/>
    <property type="molecule type" value="Genomic_DNA"/>
</dbReference>
<comment type="caution">
    <text evidence="1">The sequence shown here is derived from an EMBL/GenBank/DDBJ whole genome shotgun (WGS) entry which is preliminary data.</text>
</comment>